<name>A0ABS5K937_9BACT</name>
<dbReference type="RefSeq" id="WP_212227697.1">
    <property type="nucleotide sequence ID" value="NZ_JAGUCN010000008.1"/>
</dbReference>
<dbReference type="PANTHER" id="PTHR30383">
    <property type="entry name" value="THIOESTERASE 1/PROTEASE 1/LYSOPHOSPHOLIPASE L1"/>
    <property type="match status" value="1"/>
</dbReference>
<dbReference type="Pfam" id="PF13472">
    <property type="entry name" value="Lipase_GDSL_2"/>
    <property type="match status" value="1"/>
</dbReference>
<dbReference type="InterPro" id="IPR013830">
    <property type="entry name" value="SGNH_hydro"/>
</dbReference>
<protein>
    <recommendedName>
        <fullName evidence="2">SGNH hydrolase-type esterase domain-containing protein</fullName>
    </recommendedName>
</protein>
<dbReference type="Gene3D" id="3.40.50.1110">
    <property type="entry name" value="SGNH hydrolase"/>
    <property type="match status" value="1"/>
</dbReference>
<reference evidence="3 4" key="1">
    <citation type="journal article" date="2014" name="Int. J. Syst. Evol. Microbiol.">
        <title>Carboxylicivirga gen. nov. in the family Marinilabiliaceae with two novel species, Carboxylicivirga mesophila sp. nov. and Carboxylicivirga taeanensis sp. nov., and reclassification of Cytophaga fermentans as Saccharicrinis fermentans gen. nov., comb. nov.</title>
        <authorList>
            <person name="Yang S.H."/>
            <person name="Seo H.S."/>
            <person name="Woo J.H."/>
            <person name="Oh H.M."/>
            <person name="Jang H."/>
            <person name="Lee J.H."/>
            <person name="Kim S.J."/>
            <person name="Kwon K.K."/>
        </authorList>
    </citation>
    <scope>NUCLEOTIDE SEQUENCE [LARGE SCALE GENOMIC DNA]</scope>
    <source>
        <strain evidence="3 4">JCM 18290</strain>
    </source>
</reference>
<dbReference type="InterPro" id="IPR051532">
    <property type="entry name" value="Ester_Hydrolysis_Enzymes"/>
</dbReference>
<dbReference type="Proteomes" id="UP000721861">
    <property type="component" value="Unassembled WGS sequence"/>
</dbReference>
<keyword evidence="1" id="KW-0472">Membrane</keyword>
<gene>
    <name evidence="3" type="ORF">KEM09_08845</name>
</gene>
<proteinExistence type="predicted"/>
<dbReference type="InterPro" id="IPR036514">
    <property type="entry name" value="SGNH_hydro_sf"/>
</dbReference>
<keyword evidence="1" id="KW-1133">Transmembrane helix</keyword>
<feature type="domain" description="SGNH hydrolase-type esterase" evidence="2">
    <location>
        <begin position="83"/>
        <end position="235"/>
    </location>
</feature>
<evidence type="ECO:0000313" key="3">
    <source>
        <dbReference type="EMBL" id="MBS2211506.1"/>
    </source>
</evidence>
<accession>A0ABS5K937</accession>
<comment type="caution">
    <text evidence="3">The sequence shown here is derived from an EMBL/GenBank/DDBJ whole genome shotgun (WGS) entry which is preliminary data.</text>
</comment>
<keyword evidence="1" id="KW-0812">Transmembrane</keyword>
<keyword evidence="4" id="KW-1185">Reference proteome</keyword>
<organism evidence="3 4">
    <name type="scientific">Carboxylicivirga mesophila</name>
    <dbReference type="NCBI Taxonomy" id="1166478"/>
    <lineage>
        <taxon>Bacteria</taxon>
        <taxon>Pseudomonadati</taxon>
        <taxon>Bacteroidota</taxon>
        <taxon>Bacteroidia</taxon>
        <taxon>Marinilabiliales</taxon>
        <taxon>Marinilabiliaceae</taxon>
        <taxon>Carboxylicivirga</taxon>
    </lineage>
</organism>
<evidence type="ECO:0000256" key="1">
    <source>
        <dbReference type="SAM" id="Phobius"/>
    </source>
</evidence>
<sequence length="248" mass="28192">MNQTRIIFILVILVIGLVICTVFFANGMYQYYKAYLERGLYPNGNEQRVELKLDSLQTDILIIGDSRSKHWDVSDDWWNSYEVHKIAQSGFTTAQVKALVNNAHIEGKANCVILCMGINDLKAGYFFKQQEDAISSTVIDNYEKIAQQFAANNTKIVVCNVFPEGRHGGIRRLIWPSGIQQQIESVNKSLLELCEQKGYLYLDAYSTLMDGKTKTPAKASYYKDFLHLNNEGYKALNKQLKKLLDGKA</sequence>
<dbReference type="EMBL" id="JAGUCN010000008">
    <property type="protein sequence ID" value="MBS2211506.1"/>
    <property type="molecule type" value="Genomic_DNA"/>
</dbReference>
<feature type="transmembrane region" description="Helical" evidence="1">
    <location>
        <begin position="6"/>
        <end position="29"/>
    </location>
</feature>
<evidence type="ECO:0000259" key="2">
    <source>
        <dbReference type="Pfam" id="PF13472"/>
    </source>
</evidence>
<dbReference type="SUPFAM" id="SSF52266">
    <property type="entry name" value="SGNH hydrolase"/>
    <property type="match status" value="1"/>
</dbReference>
<evidence type="ECO:0000313" key="4">
    <source>
        <dbReference type="Proteomes" id="UP000721861"/>
    </source>
</evidence>